<dbReference type="InterPro" id="IPR049730">
    <property type="entry name" value="SNF2/RAD54-like_C"/>
</dbReference>
<dbReference type="InterPro" id="IPR013083">
    <property type="entry name" value="Znf_RING/FYVE/PHD"/>
</dbReference>
<evidence type="ECO:0000256" key="6">
    <source>
        <dbReference type="ARBA" id="ARBA00022801"/>
    </source>
</evidence>
<dbReference type="GO" id="GO:0080188">
    <property type="term" value="P:gene silencing by siRNA-directed DNA methylation"/>
    <property type="evidence" value="ECO:0007669"/>
    <property type="project" value="UniProtKB-ARBA"/>
</dbReference>
<evidence type="ECO:0000256" key="5">
    <source>
        <dbReference type="ARBA" id="ARBA00022771"/>
    </source>
</evidence>
<organism evidence="21 22">
    <name type="scientific">Clitoria ternatea</name>
    <name type="common">Butterfly pea</name>
    <dbReference type="NCBI Taxonomy" id="43366"/>
    <lineage>
        <taxon>Eukaryota</taxon>
        <taxon>Viridiplantae</taxon>
        <taxon>Streptophyta</taxon>
        <taxon>Embryophyta</taxon>
        <taxon>Tracheophyta</taxon>
        <taxon>Spermatophyta</taxon>
        <taxon>Magnoliopsida</taxon>
        <taxon>eudicotyledons</taxon>
        <taxon>Gunneridae</taxon>
        <taxon>Pentapetalae</taxon>
        <taxon>rosids</taxon>
        <taxon>fabids</taxon>
        <taxon>Fabales</taxon>
        <taxon>Fabaceae</taxon>
        <taxon>Papilionoideae</taxon>
        <taxon>50 kb inversion clade</taxon>
        <taxon>NPAAA clade</taxon>
        <taxon>indigoferoid/millettioid clade</taxon>
        <taxon>Phaseoleae</taxon>
        <taxon>Clitoria</taxon>
    </lineage>
</organism>
<dbReference type="FunFam" id="3.40.50.10810:FF:000071">
    <property type="entry name" value="SNF2 domain-containing protein / helicase domain-containing protein / zinc finger protein-like protein"/>
    <property type="match status" value="1"/>
</dbReference>
<dbReference type="SUPFAM" id="SSF52540">
    <property type="entry name" value="P-loop containing nucleoside triphosphate hydrolases"/>
    <property type="match status" value="2"/>
</dbReference>
<dbReference type="Pfam" id="PF00271">
    <property type="entry name" value="Helicase_C"/>
    <property type="match status" value="1"/>
</dbReference>
<dbReference type="SMART" id="SM00184">
    <property type="entry name" value="RING"/>
    <property type="match status" value="1"/>
</dbReference>
<evidence type="ECO:0000256" key="11">
    <source>
        <dbReference type="ARBA" id="ARBA00023015"/>
    </source>
</evidence>
<dbReference type="GO" id="GO:0004386">
    <property type="term" value="F:helicase activity"/>
    <property type="evidence" value="ECO:0007669"/>
    <property type="project" value="UniProtKB-KW"/>
</dbReference>
<dbReference type="GO" id="GO:0016787">
    <property type="term" value="F:hydrolase activity"/>
    <property type="evidence" value="ECO:0007669"/>
    <property type="project" value="UniProtKB-KW"/>
</dbReference>
<dbReference type="InterPro" id="IPR001841">
    <property type="entry name" value="Znf_RING"/>
</dbReference>
<dbReference type="AlphaFoldDB" id="A0AAN9Q2K2"/>
<keyword evidence="3" id="KW-0479">Metal-binding</keyword>
<keyword evidence="4" id="KW-0547">Nucleotide-binding</keyword>
<dbReference type="GO" id="GO:0005634">
    <property type="term" value="C:nucleus"/>
    <property type="evidence" value="ECO:0007669"/>
    <property type="project" value="UniProtKB-SubCell"/>
</dbReference>
<dbReference type="EMBL" id="JAYKXN010000001">
    <property type="protein sequence ID" value="KAK7319637.1"/>
    <property type="molecule type" value="Genomic_DNA"/>
</dbReference>
<evidence type="ECO:0000256" key="8">
    <source>
        <dbReference type="ARBA" id="ARBA00022833"/>
    </source>
</evidence>
<reference evidence="21 22" key="1">
    <citation type="submission" date="2024-01" db="EMBL/GenBank/DDBJ databases">
        <title>The genomes of 5 underutilized Papilionoideae crops provide insights into root nodulation and disease resistance.</title>
        <authorList>
            <person name="Yuan L."/>
        </authorList>
    </citation>
    <scope>NUCLEOTIDE SEQUENCE [LARGE SCALE GENOMIC DNA]</scope>
    <source>
        <strain evidence="21">LY-2023</strain>
        <tissue evidence="21">Leaf</tissue>
    </source>
</reference>
<keyword evidence="14" id="KW-0804">Transcription</keyword>
<evidence type="ECO:0000256" key="17">
    <source>
        <dbReference type="SAM" id="MobiDB-lite"/>
    </source>
</evidence>
<feature type="region of interest" description="Disordered" evidence="17">
    <location>
        <begin position="1"/>
        <end position="64"/>
    </location>
</feature>
<keyword evidence="22" id="KW-1185">Reference proteome</keyword>
<dbReference type="GO" id="GO:0005524">
    <property type="term" value="F:ATP binding"/>
    <property type="evidence" value="ECO:0007669"/>
    <property type="project" value="UniProtKB-KW"/>
</dbReference>
<keyword evidence="13" id="KW-0943">RNA-mediated gene silencing</keyword>
<dbReference type="InterPro" id="IPR050628">
    <property type="entry name" value="SNF2_RAD54_helicase_TF"/>
</dbReference>
<feature type="domain" description="Helicase ATP-binding" evidence="19">
    <location>
        <begin position="527"/>
        <end position="796"/>
    </location>
</feature>
<dbReference type="InterPro" id="IPR027417">
    <property type="entry name" value="P-loop_NTPase"/>
</dbReference>
<dbReference type="Gene3D" id="3.40.50.10810">
    <property type="entry name" value="Tandem AAA-ATPase domain"/>
    <property type="match status" value="3"/>
</dbReference>
<dbReference type="PROSITE" id="PS00518">
    <property type="entry name" value="ZF_RING_1"/>
    <property type="match status" value="1"/>
</dbReference>
<keyword evidence="5 16" id="KW-0863">Zinc-finger</keyword>
<evidence type="ECO:0000256" key="14">
    <source>
        <dbReference type="ARBA" id="ARBA00023163"/>
    </source>
</evidence>
<gene>
    <name evidence="21" type="ORF">RJT34_04360</name>
</gene>
<evidence type="ECO:0000256" key="13">
    <source>
        <dbReference type="ARBA" id="ARBA00023158"/>
    </source>
</evidence>
<evidence type="ECO:0000256" key="10">
    <source>
        <dbReference type="ARBA" id="ARBA00022853"/>
    </source>
</evidence>
<evidence type="ECO:0000256" key="15">
    <source>
        <dbReference type="ARBA" id="ARBA00023242"/>
    </source>
</evidence>
<dbReference type="GO" id="GO:0003677">
    <property type="term" value="F:DNA binding"/>
    <property type="evidence" value="ECO:0007669"/>
    <property type="project" value="UniProtKB-KW"/>
</dbReference>
<dbReference type="Pfam" id="PF00097">
    <property type="entry name" value="zf-C3HC4"/>
    <property type="match status" value="1"/>
</dbReference>
<keyword evidence="6" id="KW-0378">Hydrolase</keyword>
<keyword evidence="15" id="KW-0539">Nucleus</keyword>
<dbReference type="CDD" id="cd18793">
    <property type="entry name" value="SF2_C_SNF"/>
    <property type="match status" value="1"/>
</dbReference>
<keyword evidence="12" id="KW-0238">DNA-binding</keyword>
<accession>A0AAN9Q2K2</accession>
<dbReference type="InterPro" id="IPR001650">
    <property type="entry name" value="Helicase_C-like"/>
</dbReference>
<comment type="similarity">
    <text evidence="2">Belongs to the SNF2/RAD54 helicase family. RAD16 subfamily.</text>
</comment>
<dbReference type="SUPFAM" id="SSF57850">
    <property type="entry name" value="RING/U-box"/>
    <property type="match status" value="1"/>
</dbReference>
<evidence type="ECO:0008006" key="23">
    <source>
        <dbReference type="Google" id="ProtNLM"/>
    </source>
</evidence>
<dbReference type="GO" id="GO:0008094">
    <property type="term" value="F:ATP-dependent activity, acting on DNA"/>
    <property type="evidence" value="ECO:0007669"/>
    <property type="project" value="TreeGrafter"/>
</dbReference>
<dbReference type="GO" id="GO:0006281">
    <property type="term" value="P:DNA repair"/>
    <property type="evidence" value="ECO:0007669"/>
    <property type="project" value="TreeGrafter"/>
</dbReference>
<comment type="subcellular location">
    <subcellularLocation>
        <location evidence="1">Nucleus</location>
    </subcellularLocation>
</comment>
<evidence type="ECO:0000256" key="1">
    <source>
        <dbReference type="ARBA" id="ARBA00004123"/>
    </source>
</evidence>
<dbReference type="SMART" id="SM00490">
    <property type="entry name" value="HELICc"/>
    <property type="match status" value="1"/>
</dbReference>
<evidence type="ECO:0000259" key="19">
    <source>
        <dbReference type="PROSITE" id="PS51192"/>
    </source>
</evidence>
<feature type="domain" description="RING-type" evidence="18">
    <location>
        <begin position="950"/>
        <end position="989"/>
    </location>
</feature>
<evidence type="ECO:0000256" key="3">
    <source>
        <dbReference type="ARBA" id="ARBA00022723"/>
    </source>
</evidence>
<feature type="compositionally biased region" description="Basic and acidic residues" evidence="17">
    <location>
        <begin position="689"/>
        <end position="700"/>
    </location>
</feature>
<protein>
    <recommendedName>
        <fullName evidence="23">Helicase-like transcription factor CHR28</fullName>
    </recommendedName>
</protein>
<feature type="region of interest" description="Disordered" evidence="17">
    <location>
        <begin position="1074"/>
        <end position="1105"/>
    </location>
</feature>
<dbReference type="InterPro" id="IPR000330">
    <property type="entry name" value="SNF2_N"/>
</dbReference>
<dbReference type="FunFam" id="3.40.50.10810:FF:000068">
    <property type="entry name" value="SNF2 domain-containing protein / helicase domain-containing protein / zinc finger protein-like protein"/>
    <property type="match status" value="1"/>
</dbReference>
<evidence type="ECO:0000313" key="21">
    <source>
        <dbReference type="EMBL" id="KAK7319637.1"/>
    </source>
</evidence>
<keyword evidence="11" id="KW-0805">Transcription regulation</keyword>
<proteinExistence type="inferred from homology"/>
<feature type="compositionally biased region" description="Basic and acidic residues" evidence="17">
    <location>
        <begin position="43"/>
        <end position="53"/>
    </location>
</feature>
<keyword evidence="9" id="KW-0067">ATP-binding</keyword>
<dbReference type="Gene3D" id="3.30.40.10">
    <property type="entry name" value="Zinc/RING finger domain, C3HC4 (zinc finger)"/>
    <property type="match status" value="1"/>
</dbReference>
<evidence type="ECO:0000259" key="20">
    <source>
        <dbReference type="PROSITE" id="PS51194"/>
    </source>
</evidence>
<keyword evidence="8" id="KW-0862">Zinc</keyword>
<dbReference type="InterPro" id="IPR018957">
    <property type="entry name" value="Znf_C3HC4_RING-type"/>
</dbReference>
<dbReference type="InterPro" id="IPR038718">
    <property type="entry name" value="SNF2-like_sf"/>
</dbReference>
<evidence type="ECO:0000313" key="22">
    <source>
        <dbReference type="Proteomes" id="UP001359559"/>
    </source>
</evidence>
<dbReference type="Proteomes" id="UP001359559">
    <property type="component" value="Unassembled WGS sequence"/>
</dbReference>
<dbReference type="Gene3D" id="3.40.50.300">
    <property type="entry name" value="P-loop containing nucleotide triphosphate hydrolases"/>
    <property type="match status" value="1"/>
</dbReference>
<evidence type="ECO:0000256" key="4">
    <source>
        <dbReference type="ARBA" id="ARBA00022741"/>
    </source>
</evidence>
<sequence length="1266" mass="139368">MAGDDGDFSELFISGDDDDDATLSMDIGSILDLLDQEDDCEPQEQRNSPEDSASKNVSPSEHGIHDTFQIQNGSQVLEEPHFSMSDLGDPVMSHFPFCSDVSDSGARGSVGLSDSGANSVLDCVRKNQGYQLLACSSPNAFPDASLGSIVENDVEIEGCIENINGGVSGRQENDSCTSFEASFIDADRSLHVATSTDSTIGQGSHVPSDFNDYNLSSNYYRGTNDGPFVADSCGALPDDICSQLWANEIVMNNVKAERVGPYADITCMSNGFPSRTTGGISFQDSQIMLASSGYPSFFSGKVTLNDMSSLPQRYASYMSCGDHCENNFSNDAGLNVGQEVKHSPGIFSSNGFQTNECFKNDNNYSVMTFQGNMSNLNLKAADKPFHAHALTASGKQFGCVKREGGGVKMVHHKDIDSDLSKGRMDKFNAEEDPDVCIIEDTSHPAPTSQSVDIGNSRNMSKSSIYVDSQHCMVGGTRLKACDERNILRFALQDLSQPKSEVSPPDGLLAVPLLRHQRIALSWMVQKEKSSLYCSGGILADDQGLGKTVSTIALILKERPPLFDGGTNAQKGELETLNLDVDDDVLPQNGRVKEETNMCQDKSGRYPVKSTNLLMHTKGRPSAGTLIVCPTSVLRQWAEELHNKVTSQAKLSVLVYHGSNRTKDPHEVAKYDVVLTTYSIVSMEVPKQPLVDKDDEERGNFDDPSAPSRKRKSPANSSKSGKKRMDGTNLEDVARPLAKVAWFRVVLDEAQSIKNHKTQVARACWGLRAKRRWCLSGTPIQNAVDDLYSYFRFLRYDPYAIYTSFCSTIKTPISRSPAKGYRKLQAVLKTIMLRRTKGTLLDGEPIISLPPKSIELRKVDFSREERDFYSRLEADSRAQFQEYADAGTVKQNYVNILLMLLRLRQACDHPLLVKRYNSNSLRRSSVEMAKKLPQEKLIYLLQCLEASLALCGICNDPPEDAVVSVCGHVFCNQCICEHLNGDDNHCPATNCKSRLSTSSVFPKGTLNSCLCDQGFDSSPGCCGSEVEEFEPWSQNQPYESSKIKAALGVLKSLSEPQFHTSKGISVHGTFRENTACPVNPSDANDGKSFKDSPQSQNYSGDRSLDNSVTSVGEKAIVFSQWTRMLDLLEVCLKNSSIQYRRLDGTMSVVARDKAVKDFNTLPEVSVMIMSLKAASLGLNMVVACHVLMLDLWWNPTTEDQAIDRAHRIGQTRPVTVLRLTVSDTVEDRILALQQKKRKMVSSAFGEDGTGDRQSRLTVDDLKYLFMV</sequence>
<dbReference type="InterPro" id="IPR014001">
    <property type="entry name" value="Helicase_ATP-bd"/>
</dbReference>
<dbReference type="CDD" id="cd18008">
    <property type="entry name" value="DEXDc_SHPRH-like"/>
    <property type="match status" value="1"/>
</dbReference>
<dbReference type="PROSITE" id="PS51194">
    <property type="entry name" value="HELICASE_CTER"/>
    <property type="match status" value="1"/>
</dbReference>
<feature type="compositionally biased region" description="Polar residues" evidence="17">
    <location>
        <begin position="1090"/>
        <end position="1105"/>
    </location>
</feature>
<evidence type="ECO:0000256" key="12">
    <source>
        <dbReference type="ARBA" id="ARBA00023125"/>
    </source>
</evidence>
<evidence type="ECO:0000259" key="18">
    <source>
        <dbReference type="PROSITE" id="PS50089"/>
    </source>
</evidence>
<dbReference type="GO" id="GO:0008270">
    <property type="term" value="F:zinc ion binding"/>
    <property type="evidence" value="ECO:0007669"/>
    <property type="project" value="UniProtKB-KW"/>
</dbReference>
<dbReference type="InterPro" id="IPR017907">
    <property type="entry name" value="Znf_RING_CS"/>
</dbReference>
<evidence type="ECO:0000256" key="2">
    <source>
        <dbReference type="ARBA" id="ARBA00008438"/>
    </source>
</evidence>
<dbReference type="PROSITE" id="PS50089">
    <property type="entry name" value="ZF_RING_2"/>
    <property type="match status" value="1"/>
</dbReference>
<keyword evidence="7" id="KW-0347">Helicase</keyword>
<dbReference type="PROSITE" id="PS51192">
    <property type="entry name" value="HELICASE_ATP_BIND_1"/>
    <property type="match status" value="1"/>
</dbReference>
<comment type="caution">
    <text evidence="21">The sequence shown here is derived from an EMBL/GenBank/DDBJ whole genome shotgun (WGS) entry which is preliminary data.</text>
</comment>
<dbReference type="SMART" id="SM00487">
    <property type="entry name" value="DEXDc"/>
    <property type="match status" value="1"/>
</dbReference>
<dbReference type="PANTHER" id="PTHR45626:SF16">
    <property type="entry name" value="ATP-DEPENDENT HELICASE ULS1"/>
    <property type="match status" value="1"/>
</dbReference>
<keyword evidence="10" id="KW-0156">Chromatin regulator</keyword>
<feature type="domain" description="Helicase C-terminal" evidence="20">
    <location>
        <begin position="1102"/>
        <end position="1261"/>
    </location>
</feature>
<dbReference type="Pfam" id="PF00176">
    <property type="entry name" value="SNF2-rel_dom"/>
    <property type="match status" value="1"/>
</dbReference>
<dbReference type="PANTHER" id="PTHR45626">
    <property type="entry name" value="TRANSCRIPTION TERMINATION FACTOR 2-RELATED"/>
    <property type="match status" value="1"/>
</dbReference>
<evidence type="ECO:0000256" key="9">
    <source>
        <dbReference type="ARBA" id="ARBA00022840"/>
    </source>
</evidence>
<name>A0AAN9Q2K2_CLITE</name>
<evidence type="ECO:0000256" key="7">
    <source>
        <dbReference type="ARBA" id="ARBA00022806"/>
    </source>
</evidence>
<evidence type="ECO:0000256" key="16">
    <source>
        <dbReference type="PROSITE-ProRule" id="PRU00175"/>
    </source>
</evidence>
<feature type="region of interest" description="Disordered" evidence="17">
    <location>
        <begin position="686"/>
        <end position="728"/>
    </location>
</feature>